<feature type="compositionally biased region" description="Basic and acidic residues" evidence="1">
    <location>
        <begin position="40"/>
        <end position="56"/>
    </location>
</feature>
<feature type="region of interest" description="Disordered" evidence="1">
    <location>
        <begin position="37"/>
        <end position="56"/>
    </location>
</feature>
<accession>W1NPG4</accession>
<dbReference type="Proteomes" id="UP000017836">
    <property type="component" value="Unassembled WGS sequence"/>
</dbReference>
<feature type="region of interest" description="Disordered" evidence="1">
    <location>
        <begin position="1"/>
        <end position="27"/>
    </location>
</feature>
<dbReference type="AlphaFoldDB" id="W1NPG4"/>
<evidence type="ECO:0000313" key="2">
    <source>
        <dbReference type="EMBL" id="ERM96845.1"/>
    </source>
</evidence>
<evidence type="ECO:0000313" key="3">
    <source>
        <dbReference type="Proteomes" id="UP000017836"/>
    </source>
</evidence>
<keyword evidence="3" id="KW-1185">Reference proteome</keyword>
<dbReference type="HOGENOM" id="CLU_2295512_0_0_1"/>
<dbReference type="EMBL" id="KI396767">
    <property type="protein sequence ID" value="ERM96845.1"/>
    <property type="molecule type" value="Genomic_DNA"/>
</dbReference>
<protein>
    <submittedName>
        <fullName evidence="2">Uncharacterized protein</fullName>
    </submittedName>
</protein>
<sequence length="101" mass="11499">MKGRIMPAQRGGRKHEYKGGKRVETNGHFMMRLRALQVKNKREKDEGKGLQEARTDRHCGYVRNAISNGGKGEKRGAQMPRLQVVATPCMVKPWVKGRRRG</sequence>
<proteinExistence type="predicted"/>
<dbReference type="Gramene" id="ERM96845">
    <property type="protein sequence ID" value="ERM96845"/>
    <property type="gene ID" value="AMTR_s00128p00108950"/>
</dbReference>
<reference evidence="3" key="1">
    <citation type="journal article" date="2013" name="Science">
        <title>The Amborella genome and the evolution of flowering plants.</title>
        <authorList>
            <consortium name="Amborella Genome Project"/>
        </authorList>
    </citation>
    <scope>NUCLEOTIDE SEQUENCE [LARGE SCALE GENOMIC DNA]</scope>
</reference>
<organism evidence="2 3">
    <name type="scientific">Amborella trichopoda</name>
    <dbReference type="NCBI Taxonomy" id="13333"/>
    <lineage>
        <taxon>Eukaryota</taxon>
        <taxon>Viridiplantae</taxon>
        <taxon>Streptophyta</taxon>
        <taxon>Embryophyta</taxon>
        <taxon>Tracheophyta</taxon>
        <taxon>Spermatophyta</taxon>
        <taxon>Magnoliopsida</taxon>
        <taxon>Amborellales</taxon>
        <taxon>Amborellaceae</taxon>
        <taxon>Amborella</taxon>
    </lineage>
</organism>
<name>W1NPG4_AMBTC</name>
<evidence type="ECO:0000256" key="1">
    <source>
        <dbReference type="SAM" id="MobiDB-lite"/>
    </source>
</evidence>
<gene>
    <name evidence="2" type="ORF">AMTR_s00128p00108950</name>
</gene>